<keyword evidence="4" id="KW-1185">Reference proteome</keyword>
<proteinExistence type="predicted"/>
<dbReference type="OrthoDB" id="194468at2759"/>
<evidence type="ECO:0000256" key="1">
    <source>
        <dbReference type="ARBA" id="ARBA00022801"/>
    </source>
</evidence>
<dbReference type="InterPro" id="IPR032466">
    <property type="entry name" value="Metal_Hydrolase"/>
</dbReference>
<dbReference type="InterPro" id="IPR006680">
    <property type="entry name" value="Amidohydro-rel"/>
</dbReference>
<dbReference type="Proteomes" id="UP000184330">
    <property type="component" value="Unassembled WGS sequence"/>
</dbReference>
<evidence type="ECO:0000313" key="3">
    <source>
        <dbReference type="EMBL" id="CZR68949.1"/>
    </source>
</evidence>
<keyword evidence="1" id="KW-0378">Hydrolase</keyword>
<dbReference type="GO" id="GO:0016810">
    <property type="term" value="F:hydrolase activity, acting on carbon-nitrogen (but not peptide) bonds"/>
    <property type="evidence" value="ECO:0007669"/>
    <property type="project" value="InterPro"/>
</dbReference>
<feature type="domain" description="Amidohydrolase-related" evidence="2">
    <location>
        <begin position="299"/>
        <end position="374"/>
    </location>
</feature>
<dbReference type="InterPro" id="IPR050287">
    <property type="entry name" value="MTA/SAH_deaminase"/>
</dbReference>
<name>A0A1L7XVB9_9HELO</name>
<dbReference type="PANTHER" id="PTHR43794:SF11">
    <property type="entry name" value="AMIDOHYDROLASE-RELATED DOMAIN-CONTAINING PROTEIN"/>
    <property type="match status" value="1"/>
</dbReference>
<reference evidence="3 4" key="1">
    <citation type="submission" date="2016-03" db="EMBL/GenBank/DDBJ databases">
        <authorList>
            <person name="Ploux O."/>
        </authorList>
    </citation>
    <scope>NUCLEOTIDE SEQUENCE [LARGE SCALE GENOMIC DNA]</scope>
    <source>
        <strain evidence="3 4">UAMH 11012</strain>
    </source>
</reference>
<dbReference type="Gene3D" id="2.30.40.10">
    <property type="entry name" value="Urease, subunit C, domain 1"/>
    <property type="match status" value="2"/>
</dbReference>
<organism evidence="3 4">
    <name type="scientific">Phialocephala subalpina</name>
    <dbReference type="NCBI Taxonomy" id="576137"/>
    <lineage>
        <taxon>Eukaryota</taxon>
        <taxon>Fungi</taxon>
        <taxon>Dikarya</taxon>
        <taxon>Ascomycota</taxon>
        <taxon>Pezizomycotina</taxon>
        <taxon>Leotiomycetes</taxon>
        <taxon>Helotiales</taxon>
        <taxon>Mollisiaceae</taxon>
        <taxon>Phialocephala</taxon>
        <taxon>Phialocephala fortinii species complex</taxon>
    </lineage>
</organism>
<dbReference type="PANTHER" id="PTHR43794">
    <property type="entry name" value="AMINOHYDROLASE SSNA-RELATED"/>
    <property type="match status" value="1"/>
</dbReference>
<gene>
    <name evidence="3" type="ORF">PAC_18850</name>
</gene>
<evidence type="ECO:0000259" key="2">
    <source>
        <dbReference type="Pfam" id="PF01979"/>
    </source>
</evidence>
<dbReference type="SUPFAM" id="SSF51338">
    <property type="entry name" value="Composite domain of metallo-dependent hydrolases"/>
    <property type="match status" value="2"/>
</dbReference>
<dbReference type="STRING" id="576137.A0A1L7XVB9"/>
<dbReference type="Pfam" id="PF01979">
    <property type="entry name" value="Amidohydro_1"/>
    <property type="match status" value="1"/>
</dbReference>
<dbReference type="SUPFAM" id="SSF51556">
    <property type="entry name" value="Metallo-dependent hydrolases"/>
    <property type="match status" value="1"/>
</dbReference>
<dbReference type="InterPro" id="IPR011059">
    <property type="entry name" value="Metal-dep_hydrolase_composite"/>
</dbReference>
<accession>A0A1L7XVB9</accession>
<dbReference type="AlphaFoldDB" id="A0A1L7XVB9"/>
<evidence type="ECO:0000313" key="4">
    <source>
        <dbReference type="Proteomes" id="UP000184330"/>
    </source>
</evidence>
<protein>
    <recommendedName>
        <fullName evidence="2">Amidohydrolase-related domain-containing protein</fullName>
    </recommendedName>
</protein>
<dbReference type="Gene3D" id="3.20.20.140">
    <property type="entry name" value="Metal-dependent hydrolases"/>
    <property type="match status" value="2"/>
</dbReference>
<sequence length="420" mass="46269">MFFQFFPRRVSQSIVLIHQPNNQGIPQRTDILIHNNFITLISPNIQPPLDITEIIDCSNLIISPGLIDTHRHLWQTQLKGRHSDDLLGDYVTKGYLAGSFYEEGDARIGESVGAMESMDAGTTMVVDHLHGVYTESHVDAAFEGLATSGMRAVFCPCPTKRVKRWLLELIFEEEEVPGWFMGMLEEIAGRRPMGHGRAEIGLAFDSFGIPTGEAERIFAKARETFDAEPTSPALPQQNSKWVSANQSASIKTLLMSLPSALTATPHPHPVIDQARLALQYTRGRMNKHSLDNESSISMKNKTVDAFNLVTIKGARAVGLEDKIGSIAVGKLADLVFWDMNSPGMLAAAEQDPVAAIVHHSSLRDVRGVIIDGVWRKRDGKLLPVSLPGAGMMAWEDVAKELLKSRRAIEGRIAKVHAGLR</sequence>
<dbReference type="EMBL" id="FJOG01000062">
    <property type="protein sequence ID" value="CZR68949.1"/>
    <property type="molecule type" value="Genomic_DNA"/>
</dbReference>